<keyword evidence="1" id="KW-0175">Coiled coil</keyword>
<evidence type="ECO:0000313" key="3">
    <source>
        <dbReference type="Proteomes" id="UP001596439"/>
    </source>
</evidence>
<keyword evidence="3" id="KW-1185">Reference proteome</keyword>
<accession>A0ABW2PGV3</accession>
<organism evidence="2 3">
    <name type="scientific">Exiguobacterium aestuarii</name>
    <dbReference type="NCBI Taxonomy" id="273527"/>
    <lineage>
        <taxon>Bacteria</taxon>
        <taxon>Bacillati</taxon>
        <taxon>Bacillota</taxon>
        <taxon>Bacilli</taxon>
        <taxon>Bacillales</taxon>
        <taxon>Bacillales Family XII. Incertae Sedis</taxon>
        <taxon>Exiguobacterium</taxon>
    </lineage>
</organism>
<comment type="caution">
    <text evidence="2">The sequence shown here is derived from an EMBL/GenBank/DDBJ whole genome shotgun (WGS) entry which is preliminary data.</text>
</comment>
<dbReference type="RefSeq" id="WP_214786115.1">
    <property type="nucleotide sequence ID" value="NZ_JANIEL010000003.1"/>
</dbReference>
<gene>
    <name evidence="2" type="ORF">ACFQO8_00860</name>
</gene>
<evidence type="ECO:0000313" key="2">
    <source>
        <dbReference type="EMBL" id="MFC7388669.1"/>
    </source>
</evidence>
<protein>
    <recommendedName>
        <fullName evidence="4">DUF1641 domain-containing protein</fullName>
    </recommendedName>
</protein>
<evidence type="ECO:0000256" key="1">
    <source>
        <dbReference type="SAM" id="Coils"/>
    </source>
</evidence>
<dbReference type="PANTHER" id="PTHR39180">
    <property type="match status" value="1"/>
</dbReference>
<feature type="coiled-coil region" evidence="1">
    <location>
        <begin position="58"/>
        <end position="85"/>
    </location>
</feature>
<sequence>MERSAFEEQTVETVLTRPDVEQALIALIDRLPKIEQSLRRLEDAVDFGMATMKDESVKEKVDAAIDNSNIQIETLEAAIKLTEKLPMLLQVTNQLESMFSFVQDVYHDEQTKALIEQRIEEYAVPAKEKAEWTREMWTEVQQRVEQDDRHITLFSLMRWIKEPSVQHGLKYVQATVDVLNERTIKR</sequence>
<name>A0ABW2PGV3_9BACL</name>
<dbReference type="EMBL" id="JBHTCE010000001">
    <property type="protein sequence ID" value="MFC7388669.1"/>
    <property type="molecule type" value="Genomic_DNA"/>
</dbReference>
<dbReference type="PANTHER" id="PTHR39180:SF2">
    <property type="entry name" value="DUF1641 DOMAIN-CONTAINING PROTEIN"/>
    <property type="match status" value="1"/>
</dbReference>
<proteinExistence type="predicted"/>
<reference evidence="3" key="1">
    <citation type="journal article" date="2019" name="Int. J. Syst. Evol. Microbiol.">
        <title>The Global Catalogue of Microorganisms (GCM) 10K type strain sequencing project: providing services to taxonomists for standard genome sequencing and annotation.</title>
        <authorList>
            <consortium name="The Broad Institute Genomics Platform"/>
            <consortium name="The Broad Institute Genome Sequencing Center for Infectious Disease"/>
            <person name="Wu L."/>
            <person name="Ma J."/>
        </authorList>
    </citation>
    <scope>NUCLEOTIDE SEQUENCE [LARGE SCALE GENOMIC DNA]</scope>
    <source>
        <strain evidence="3">CCUG 55590</strain>
    </source>
</reference>
<evidence type="ECO:0008006" key="4">
    <source>
        <dbReference type="Google" id="ProtNLM"/>
    </source>
</evidence>
<dbReference type="Proteomes" id="UP001596439">
    <property type="component" value="Unassembled WGS sequence"/>
</dbReference>